<dbReference type="InterPro" id="IPR002052">
    <property type="entry name" value="DNA_methylase_N6_adenine_CS"/>
</dbReference>
<organism evidence="1 2">
    <name type="scientific">Filomicrobium insigne</name>
    <dbReference type="NCBI Taxonomy" id="418854"/>
    <lineage>
        <taxon>Bacteria</taxon>
        <taxon>Pseudomonadati</taxon>
        <taxon>Pseudomonadota</taxon>
        <taxon>Alphaproteobacteria</taxon>
        <taxon>Hyphomicrobiales</taxon>
        <taxon>Hyphomicrobiaceae</taxon>
        <taxon>Filomicrobium</taxon>
    </lineage>
</organism>
<comment type="caution">
    <text evidence="1">The sequence shown here is derived from an EMBL/GenBank/DDBJ whole genome shotgun (WGS) entry which is preliminary data.</text>
</comment>
<dbReference type="PROSITE" id="PS00092">
    <property type="entry name" value="N6_MTASE"/>
    <property type="match status" value="1"/>
</dbReference>
<name>A0A1H0TSD6_9HYPH</name>
<dbReference type="RefSeq" id="WP_090230420.1">
    <property type="nucleotide sequence ID" value="NZ_FNJC01000005.1"/>
</dbReference>
<dbReference type="EMBL" id="FNJC01000005">
    <property type="protein sequence ID" value="SDP56843.1"/>
    <property type="molecule type" value="Genomic_DNA"/>
</dbReference>
<evidence type="ECO:0000313" key="1">
    <source>
        <dbReference type="EMBL" id="SDP56843.1"/>
    </source>
</evidence>
<reference evidence="1 2" key="1">
    <citation type="submission" date="2016-10" db="EMBL/GenBank/DDBJ databases">
        <authorList>
            <person name="Varghese N."/>
            <person name="Submissions S."/>
        </authorList>
    </citation>
    <scope>NUCLEOTIDE SEQUENCE [LARGE SCALE GENOMIC DNA]</scope>
    <source>
        <strain evidence="1 2">CGMCC 1.6497</strain>
    </source>
</reference>
<protein>
    <recommendedName>
        <fullName evidence="3">Methyltransferase</fullName>
    </recommendedName>
</protein>
<accession>A0A1H0TSD6</accession>
<proteinExistence type="predicted"/>
<gene>
    <name evidence="1" type="ORF">SAMN04488061_3348</name>
</gene>
<evidence type="ECO:0000313" key="2">
    <source>
        <dbReference type="Proteomes" id="UP000198795"/>
    </source>
</evidence>
<sequence length="204" mass="23238">MNLESQEYRTYFRPRVPSLRAPFEFYPTPPSAIRALLSVERFEGDVWEPACGDGAISRALVDAGYDVIATDITDWGYGYPGYDFLTLDKPFARNIVTNPPYGWGMADRFVEKALKFTAETGGRVAMLLNIASLCHPKRHDFFIRRPPSVIYALDECVCFPLGKPERATAHTSKHRYAWLIWDQDHEGDTALRWLSTAPFNKAQQ</sequence>
<dbReference type="SUPFAM" id="SSF53335">
    <property type="entry name" value="S-adenosyl-L-methionine-dependent methyltransferases"/>
    <property type="match status" value="1"/>
</dbReference>
<dbReference type="InterPro" id="IPR029063">
    <property type="entry name" value="SAM-dependent_MTases_sf"/>
</dbReference>
<evidence type="ECO:0008006" key="3">
    <source>
        <dbReference type="Google" id="ProtNLM"/>
    </source>
</evidence>
<dbReference type="Proteomes" id="UP000198795">
    <property type="component" value="Unassembled WGS sequence"/>
</dbReference>
<dbReference type="Gene3D" id="3.40.50.150">
    <property type="entry name" value="Vaccinia Virus protein VP39"/>
    <property type="match status" value="1"/>
</dbReference>
<keyword evidence="2" id="KW-1185">Reference proteome</keyword>